<dbReference type="CDD" id="cd01610">
    <property type="entry name" value="PAP2_like"/>
    <property type="match status" value="1"/>
</dbReference>
<keyword evidence="10" id="KW-1185">Reference proteome</keyword>
<accession>A0A7X2NQF7</accession>
<dbReference type="Proteomes" id="UP000461880">
    <property type="component" value="Unassembled WGS sequence"/>
</dbReference>
<evidence type="ECO:0000256" key="7">
    <source>
        <dbReference type="SAM" id="Phobius"/>
    </source>
</evidence>
<dbReference type="GO" id="GO:0016787">
    <property type="term" value="F:hydrolase activity"/>
    <property type="evidence" value="ECO:0007669"/>
    <property type="project" value="UniProtKB-KW"/>
</dbReference>
<dbReference type="SMART" id="SM00014">
    <property type="entry name" value="acidPPc"/>
    <property type="match status" value="1"/>
</dbReference>
<proteinExistence type="predicted"/>
<dbReference type="PANTHER" id="PTHR14969">
    <property type="entry name" value="SPHINGOSINE-1-PHOSPHATE PHOSPHOHYDROLASE"/>
    <property type="match status" value="1"/>
</dbReference>
<feature type="transmembrane region" description="Helical" evidence="7">
    <location>
        <begin position="67"/>
        <end position="86"/>
    </location>
</feature>
<evidence type="ECO:0000256" key="6">
    <source>
        <dbReference type="ARBA" id="ARBA00023136"/>
    </source>
</evidence>
<feature type="domain" description="Phosphatidic acid phosphatase type 2/haloperoxidase" evidence="8">
    <location>
        <begin position="68"/>
        <end position="178"/>
    </location>
</feature>
<dbReference type="PANTHER" id="PTHR14969:SF62">
    <property type="entry name" value="DECAPRENYLPHOSPHORYL-5-PHOSPHORIBOSE PHOSPHATASE RV3807C-RELATED"/>
    <property type="match status" value="1"/>
</dbReference>
<evidence type="ECO:0000256" key="2">
    <source>
        <dbReference type="ARBA" id="ARBA00022475"/>
    </source>
</evidence>
<comment type="caution">
    <text evidence="9">The sequence shown here is derived from an EMBL/GenBank/DDBJ whole genome shotgun (WGS) entry which is preliminary data.</text>
</comment>
<evidence type="ECO:0000313" key="10">
    <source>
        <dbReference type="Proteomes" id="UP000461880"/>
    </source>
</evidence>
<dbReference type="AlphaFoldDB" id="A0A7X2NQF7"/>
<sequence length="180" mass="20299">MIQEERKGTEVMKTILDTDIRVMIWMQNSRRKWVTAFMRAVSALSDLGIFWIALVLLLYRIPKYTFIAKKAGLSLIANSLLINLLLKRITARERPFQEYPFLEPLIRLPKDWSFPSGHTGAAFACTLVLMRFLPVHFGSMLMILAVLTGYSRVYLGVHYPSDVIAGALLGALTAAIALNL</sequence>
<evidence type="ECO:0000259" key="8">
    <source>
        <dbReference type="SMART" id="SM00014"/>
    </source>
</evidence>
<protein>
    <submittedName>
        <fullName evidence="9">Phosphatase PAP2 family protein</fullName>
    </submittedName>
</protein>
<evidence type="ECO:0000256" key="5">
    <source>
        <dbReference type="ARBA" id="ARBA00022989"/>
    </source>
</evidence>
<reference evidence="9 10" key="1">
    <citation type="submission" date="2019-08" db="EMBL/GenBank/DDBJ databases">
        <title>In-depth cultivation of the pig gut microbiome towards novel bacterial diversity and tailored functional studies.</title>
        <authorList>
            <person name="Wylensek D."/>
            <person name="Hitch T.C.A."/>
            <person name="Clavel T."/>
        </authorList>
    </citation>
    <scope>NUCLEOTIDE SEQUENCE [LARGE SCALE GENOMIC DNA]</scope>
    <source>
        <strain evidence="9 10">Oil+RF-744-GAM-WT-6</strain>
    </source>
</reference>
<keyword evidence="3 7" id="KW-0812">Transmembrane</keyword>
<dbReference type="SUPFAM" id="SSF48317">
    <property type="entry name" value="Acid phosphatase/Vanadium-dependent haloperoxidase"/>
    <property type="match status" value="1"/>
</dbReference>
<feature type="transmembrane region" description="Helical" evidence="7">
    <location>
        <begin position="36"/>
        <end position="61"/>
    </location>
</feature>
<evidence type="ECO:0000313" key="9">
    <source>
        <dbReference type="EMBL" id="MSS57686.1"/>
    </source>
</evidence>
<dbReference type="InterPro" id="IPR000326">
    <property type="entry name" value="PAP2/HPO"/>
</dbReference>
<dbReference type="Gene3D" id="1.20.144.10">
    <property type="entry name" value="Phosphatidic acid phosphatase type 2/haloperoxidase"/>
    <property type="match status" value="1"/>
</dbReference>
<keyword evidence="6 7" id="KW-0472">Membrane</keyword>
<evidence type="ECO:0000256" key="1">
    <source>
        <dbReference type="ARBA" id="ARBA00004651"/>
    </source>
</evidence>
<keyword evidence="4" id="KW-0378">Hydrolase</keyword>
<organism evidence="9 10">
    <name type="scientific">Stecheria intestinalis</name>
    <dbReference type="NCBI Taxonomy" id="2606630"/>
    <lineage>
        <taxon>Bacteria</taxon>
        <taxon>Bacillati</taxon>
        <taxon>Bacillota</taxon>
        <taxon>Erysipelotrichia</taxon>
        <taxon>Erysipelotrichales</taxon>
        <taxon>Erysipelotrichaceae</taxon>
        <taxon>Stecheria</taxon>
    </lineage>
</organism>
<keyword evidence="2" id="KW-1003">Cell membrane</keyword>
<evidence type="ECO:0000256" key="3">
    <source>
        <dbReference type="ARBA" id="ARBA00022692"/>
    </source>
</evidence>
<evidence type="ECO:0000256" key="4">
    <source>
        <dbReference type="ARBA" id="ARBA00022801"/>
    </source>
</evidence>
<gene>
    <name evidence="9" type="ORF">FYJ51_02030</name>
</gene>
<comment type="subcellular location">
    <subcellularLocation>
        <location evidence="1">Cell membrane</location>
        <topology evidence="1">Multi-pass membrane protein</topology>
    </subcellularLocation>
</comment>
<dbReference type="Pfam" id="PF01569">
    <property type="entry name" value="PAP2"/>
    <property type="match status" value="1"/>
</dbReference>
<keyword evidence="5 7" id="KW-1133">Transmembrane helix</keyword>
<dbReference type="EMBL" id="VUMN01000002">
    <property type="protein sequence ID" value="MSS57686.1"/>
    <property type="molecule type" value="Genomic_DNA"/>
</dbReference>
<feature type="transmembrane region" description="Helical" evidence="7">
    <location>
        <begin position="159"/>
        <end position="178"/>
    </location>
</feature>
<dbReference type="RefSeq" id="WP_154502642.1">
    <property type="nucleotide sequence ID" value="NZ_VUMN01000002.1"/>
</dbReference>
<feature type="transmembrane region" description="Helical" evidence="7">
    <location>
        <begin position="120"/>
        <end position="147"/>
    </location>
</feature>
<dbReference type="InterPro" id="IPR036938">
    <property type="entry name" value="PAP2/HPO_sf"/>
</dbReference>
<dbReference type="GO" id="GO:0005886">
    <property type="term" value="C:plasma membrane"/>
    <property type="evidence" value="ECO:0007669"/>
    <property type="project" value="UniProtKB-SubCell"/>
</dbReference>
<name>A0A7X2NQF7_9FIRM</name>